<name>A0A9P7AYK5_9HELO</name>
<feature type="domain" description="TNase-like" evidence="10">
    <location>
        <begin position="559"/>
        <end position="692"/>
    </location>
</feature>
<evidence type="ECO:0000256" key="6">
    <source>
        <dbReference type="ARBA" id="ARBA00022737"/>
    </source>
</evidence>
<dbReference type="GO" id="GO:0031332">
    <property type="term" value="C:RNAi effector complex"/>
    <property type="evidence" value="ECO:0007669"/>
    <property type="project" value="InterPro"/>
</dbReference>
<dbReference type="GO" id="GO:0005829">
    <property type="term" value="C:cytosol"/>
    <property type="evidence" value="ECO:0007669"/>
    <property type="project" value="UniProtKB-UniRule"/>
</dbReference>
<dbReference type="PANTHER" id="PTHR12302">
    <property type="entry name" value="EBNA2 BINDING PROTEIN P100"/>
    <property type="match status" value="1"/>
</dbReference>
<dbReference type="GO" id="GO:0003723">
    <property type="term" value="F:RNA binding"/>
    <property type="evidence" value="ECO:0007669"/>
    <property type="project" value="UniProtKB-UniRule"/>
</dbReference>
<keyword evidence="5" id="KW-0597">Phosphoprotein</keyword>
<dbReference type="CDD" id="cd00175">
    <property type="entry name" value="SNc"/>
    <property type="match status" value="1"/>
</dbReference>
<dbReference type="PROSITE" id="PS50830">
    <property type="entry name" value="TNASE_3"/>
    <property type="match status" value="4"/>
</dbReference>
<dbReference type="EMBL" id="VNKQ01000006">
    <property type="protein sequence ID" value="KAG0650322.1"/>
    <property type="molecule type" value="Genomic_DNA"/>
</dbReference>
<sequence length="940" mass="104316">MGGVKTIKIGWATGASGRDSPQDCRTTCASSSPRQLVSATSANLPEPFPSPRLPRLGGKKRLPNVPPARYSNDMRHQAKVKAVLSGDTLILTSIENPTLERTLSLAYCTSPHLQKGNDEPFAFESRDALRKMVVGKNVQFLVLYQIPNTKRDYGIVFMNDGRQLPEEMVKGGWLKLREDAGRKEDSEEALQQLDKLRLLEATARSEDLGLWAPDGGKVDLQHDMGDSQTFLDSYKGKTVDALVERVYSGDRMLVRLLISPTKHIQVMTLIAGIRAPNTERVNPKDKTVTPAEDYGNEARQFVEDRLLQRNVKVDILGLSPQNQLIASVKHPRGSIAIFLLEAGFARCTDFHSTLLGTEMQPLREAEKVAQTAKRALFKDHITKVAAQGGNMEASVTKVFSADTIHVRNRAGVEKRINLSSVRGPRPSDQAEAPFRDEAKEFLRKKLIGKHVRMSIDGSRAATEEYDAKEVATITLSEKSGDKNIGLLLVQQGWCSVIRHRRDDTDRAPNYDELLAAQEVAKEEKKGMWSGKPSKAKVYVDASESAQKAKMQLAGLQRQKKIPAIVDFVKGGARFTVLVPREDIKMNFVLGGINAPKSARNPSDKSEPFGQEAHDLAVKRLSQRDVEVDVHDIDKVGGFVGELFINKESFAKILVDEGFATVREFSAQKAGNATELLAAQDRAKAARKGRWVDWDPSMDKEEEDGEPPANGTNGDAPISREKDYRDVMVTNIDESGKLKLQIIGTGTAALETLMTQFKSFHLNPSNKTSLDGAPKAGDYVAAKFTEDGQWYRARIRSNDRTAKEAEVIYVDYAPIHPQKLRPQAIDAVLSLLQFPTNVDYLKDAIGFIQELAMNKELVANVDYTAPDGTLHVTLYDQRTSEKLTDSINTEIIAEGHAMVPKKLKAWERGFGDVLITLREKMEAAKLERLGMWEYGDLTEDD</sequence>
<keyword evidence="4 7" id="KW-0963">Cytoplasm</keyword>
<feature type="compositionally biased region" description="Basic and acidic residues" evidence="8">
    <location>
        <begin position="689"/>
        <end position="698"/>
    </location>
</feature>
<keyword evidence="12" id="KW-1185">Reference proteome</keyword>
<dbReference type="InterPro" id="IPR016071">
    <property type="entry name" value="Staphylococal_nuclease_OB-fold"/>
</dbReference>
<organism evidence="11 12">
    <name type="scientific">Hyphodiscus hymeniophilus</name>
    <dbReference type="NCBI Taxonomy" id="353542"/>
    <lineage>
        <taxon>Eukaryota</taxon>
        <taxon>Fungi</taxon>
        <taxon>Dikarya</taxon>
        <taxon>Ascomycota</taxon>
        <taxon>Pezizomycotina</taxon>
        <taxon>Leotiomycetes</taxon>
        <taxon>Helotiales</taxon>
        <taxon>Hyphodiscaceae</taxon>
        <taxon>Hyphodiscus</taxon>
    </lineage>
</organism>
<feature type="domain" description="TNase-like" evidence="10">
    <location>
        <begin position="237"/>
        <end position="379"/>
    </location>
</feature>
<keyword evidence="6" id="KW-0677">Repeat</keyword>
<dbReference type="FunFam" id="2.30.30.140:FF:000018">
    <property type="entry name" value="Serine/threonine-protein kinase 31"/>
    <property type="match status" value="1"/>
</dbReference>
<dbReference type="GO" id="GO:0004518">
    <property type="term" value="F:nuclease activity"/>
    <property type="evidence" value="ECO:0007669"/>
    <property type="project" value="TreeGrafter"/>
</dbReference>
<reference evidence="11" key="1">
    <citation type="submission" date="2019-07" db="EMBL/GenBank/DDBJ databases">
        <title>Hyphodiscus hymeniophilus genome sequencing and assembly.</title>
        <authorList>
            <person name="Kramer G."/>
            <person name="Nodwell J."/>
        </authorList>
    </citation>
    <scope>NUCLEOTIDE SEQUENCE</scope>
    <source>
        <strain evidence="11">ATCC 34498</strain>
    </source>
</reference>
<gene>
    <name evidence="11" type="ORF">D0Z07_3024</name>
</gene>
<dbReference type="InterPro" id="IPR035437">
    <property type="entry name" value="SNase_OB-fold_sf"/>
</dbReference>
<dbReference type="OrthoDB" id="10023235at2759"/>
<evidence type="ECO:0000256" key="1">
    <source>
        <dbReference type="ARBA" id="ARBA00004496"/>
    </source>
</evidence>
<dbReference type="GO" id="GO:0031047">
    <property type="term" value="P:regulatory ncRNA-mediated gene silencing"/>
    <property type="evidence" value="ECO:0007669"/>
    <property type="project" value="UniProtKB-UniRule"/>
</dbReference>
<dbReference type="Pfam" id="PF00565">
    <property type="entry name" value="SNase"/>
    <property type="match status" value="4"/>
</dbReference>
<protein>
    <recommendedName>
        <fullName evidence="2">Probable endonuclease LCL3</fullName>
    </recommendedName>
    <alternativeName>
        <fullName evidence="3">Probable endonuclease lcl3</fullName>
    </alternativeName>
</protein>
<dbReference type="Gene3D" id="2.40.50.90">
    <property type="match status" value="5"/>
</dbReference>
<dbReference type="GO" id="GO:0006402">
    <property type="term" value="P:mRNA catabolic process"/>
    <property type="evidence" value="ECO:0007669"/>
    <property type="project" value="UniProtKB-UniRule"/>
</dbReference>
<evidence type="ECO:0000256" key="3">
    <source>
        <dbReference type="ARBA" id="ARBA00014651"/>
    </source>
</evidence>
<dbReference type="PANTHER" id="PTHR12302:SF2">
    <property type="entry name" value="STAPHYLOCOCCAL NUCLEASE DOMAIN-CONTAINING PROTEIN 1"/>
    <property type="match status" value="1"/>
</dbReference>
<proteinExistence type="predicted"/>
<dbReference type="Gene3D" id="2.30.30.140">
    <property type="match status" value="1"/>
</dbReference>
<dbReference type="SUPFAM" id="SSF63748">
    <property type="entry name" value="Tudor/PWWP/MBT"/>
    <property type="match status" value="1"/>
</dbReference>
<feature type="domain" description="TNase-like" evidence="10">
    <location>
        <begin position="74"/>
        <end position="213"/>
    </location>
</feature>
<evidence type="ECO:0000256" key="2">
    <source>
        <dbReference type="ARBA" id="ARBA00013404"/>
    </source>
</evidence>
<evidence type="ECO:0000256" key="5">
    <source>
        <dbReference type="ARBA" id="ARBA00022553"/>
    </source>
</evidence>
<dbReference type="InterPro" id="IPR002999">
    <property type="entry name" value="Tudor"/>
</dbReference>
<dbReference type="FunFam" id="2.40.50.90:FF:000030">
    <property type="entry name" value="Transcription factor (Snd1/p100), putative"/>
    <property type="match status" value="1"/>
</dbReference>
<evidence type="ECO:0000259" key="9">
    <source>
        <dbReference type="PROSITE" id="PS50304"/>
    </source>
</evidence>
<evidence type="ECO:0000313" key="12">
    <source>
        <dbReference type="Proteomes" id="UP000785200"/>
    </source>
</evidence>
<feature type="domain" description="TNase-like" evidence="10">
    <location>
        <begin position="389"/>
        <end position="530"/>
    </location>
</feature>
<evidence type="ECO:0000259" key="10">
    <source>
        <dbReference type="PROSITE" id="PS50830"/>
    </source>
</evidence>
<feature type="region of interest" description="Disordered" evidence="8">
    <location>
        <begin position="687"/>
        <end position="719"/>
    </location>
</feature>
<dbReference type="SMART" id="SM00318">
    <property type="entry name" value="SNc"/>
    <property type="match status" value="4"/>
</dbReference>
<comment type="caution">
    <text evidence="11">The sequence shown here is derived from an EMBL/GenBank/DDBJ whole genome shotgun (WGS) entry which is preliminary data.</text>
</comment>
<dbReference type="GO" id="GO:0005634">
    <property type="term" value="C:nucleus"/>
    <property type="evidence" value="ECO:0007669"/>
    <property type="project" value="TreeGrafter"/>
</dbReference>
<feature type="compositionally biased region" description="Polar residues" evidence="8">
    <location>
        <begin position="23"/>
        <end position="43"/>
    </location>
</feature>
<evidence type="ECO:0000256" key="4">
    <source>
        <dbReference type="ARBA" id="ARBA00022490"/>
    </source>
</evidence>
<evidence type="ECO:0000256" key="7">
    <source>
        <dbReference type="PIRNR" id="PIRNR017179"/>
    </source>
</evidence>
<dbReference type="FunFam" id="2.40.50.90:FF:000019">
    <property type="entry name" value="Transcription factor (Snd1/p100), putative"/>
    <property type="match status" value="1"/>
</dbReference>
<dbReference type="PROSITE" id="PS50304">
    <property type="entry name" value="TUDOR"/>
    <property type="match status" value="1"/>
</dbReference>
<dbReference type="AlphaFoldDB" id="A0A9P7AYK5"/>
<dbReference type="Proteomes" id="UP000785200">
    <property type="component" value="Unassembled WGS sequence"/>
</dbReference>
<evidence type="ECO:0000313" key="11">
    <source>
        <dbReference type="EMBL" id="KAG0650322.1"/>
    </source>
</evidence>
<dbReference type="Pfam" id="PF00567">
    <property type="entry name" value="TUDOR"/>
    <property type="match status" value="1"/>
</dbReference>
<dbReference type="SUPFAM" id="SSF50199">
    <property type="entry name" value="Staphylococcal nuclease"/>
    <property type="match status" value="5"/>
</dbReference>
<evidence type="ECO:0000256" key="8">
    <source>
        <dbReference type="SAM" id="MobiDB-lite"/>
    </source>
</evidence>
<dbReference type="SMART" id="SM00333">
    <property type="entry name" value="TUDOR"/>
    <property type="match status" value="1"/>
</dbReference>
<feature type="region of interest" description="Disordered" evidence="8">
    <location>
        <begin position="14"/>
        <end position="61"/>
    </location>
</feature>
<dbReference type="FunFam" id="2.40.50.90:FF:000010">
    <property type="entry name" value="Ribonuclease"/>
    <property type="match status" value="1"/>
</dbReference>
<dbReference type="InterPro" id="IPR016685">
    <property type="entry name" value="Silence_cplx_Nase-comp_TudorSN"/>
</dbReference>
<feature type="domain" description="Tudor" evidence="9">
    <location>
        <begin position="772"/>
        <end position="832"/>
    </location>
</feature>
<accession>A0A9P7AYK5</accession>
<comment type="subcellular location">
    <subcellularLocation>
        <location evidence="1 7">Cytoplasm</location>
    </subcellularLocation>
</comment>
<dbReference type="PIRSF" id="PIRSF017179">
    <property type="entry name" value="RISC-Tudor-SN"/>
    <property type="match status" value="1"/>
</dbReference>